<sequence>MSDHSMHYRPKYGNGLVGGRSNACGKRLSDGLLKEIESVAEDIVWSCSEHRKIHWVAWEKLCRSKKEGWLGFRRMQAFNVALLAKQGLRWRVGDGQNIRVWKDPWLPRPSTFLPVTSQSQFLPDLRVRDLLDQSNKCWNEGLIDGLFWLEDAELIKSIPLSHFLTSDTMVRYSLDHSQFNYFAVLCWQLWGRRNKFVMEKKFSLLMECVRYAEALIRDFQNVVATKPPPFSAGNKWEALAEGTIKANLDAAIFGDDRGCGV</sequence>
<gene>
    <name evidence="1" type="ORF">Slati_3972100</name>
</gene>
<reference evidence="1" key="1">
    <citation type="submission" date="2020-06" db="EMBL/GenBank/DDBJ databases">
        <authorList>
            <person name="Li T."/>
            <person name="Hu X."/>
            <person name="Zhang T."/>
            <person name="Song X."/>
            <person name="Zhang H."/>
            <person name="Dai N."/>
            <person name="Sheng W."/>
            <person name="Hou X."/>
            <person name="Wei L."/>
        </authorList>
    </citation>
    <scope>NUCLEOTIDE SEQUENCE</scope>
    <source>
        <strain evidence="1">KEN1</strain>
        <tissue evidence="1">Leaf</tissue>
    </source>
</reference>
<dbReference type="AlphaFoldDB" id="A0AAW2TQR7"/>
<organism evidence="1">
    <name type="scientific">Sesamum latifolium</name>
    <dbReference type="NCBI Taxonomy" id="2727402"/>
    <lineage>
        <taxon>Eukaryota</taxon>
        <taxon>Viridiplantae</taxon>
        <taxon>Streptophyta</taxon>
        <taxon>Embryophyta</taxon>
        <taxon>Tracheophyta</taxon>
        <taxon>Spermatophyta</taxon>
        <taxon>Magnoliopsida</taxon>
        <taxon>eudicotyledons</taxon>
        <taxon>Gunneridae</taxon>
        <taxon>Pentapetalae</taxon>
        <taxon>asterids</taxon>
        <taxon>lamiids</taxon>
        <taxon>Lamiales</taxon>
        <taxon>Pedaliaceae</taxon>
        <taxon>Sesamum</taxon>
    </lineage>
</organism>
<proteinExistence type="predicted"/>
<reference evidence="1" key="2">
    <citation type="journal article" date="2024" name="Plant">
        <title>Genomic evolution and insights into agronomic trait innovations of Sesamum species.</title>
        <authorList>
            <person name="Miao H."/>
            <person name="Wang L."/>
            <person name="Qu L."/>
            <person name="Liu H."/>
            <person name="Sun Y."/>
            <person name="Le M."/>
            <person name="Wang Q."/>
            <person name="Wei S."/>
            <person name="Zheng Y."/>
            <person name="Lin W."/>
            <person name="Duan Y."/>
            <person name="Cao H."/>
            <person name="Xiong S."/>
            <person name="Wang X."/>
            <person name="Wei L."/>
            <person name="Li C."/>
            <person name="Ma Q."/>
            <person name="Ju M."/>
            <person name="Zhao R."/>
            <person name="Li G."/>
            <person name="Mu C."/>
            <person name="Tian Q."/>
            <person name="Mei H."/>
            <person name="Zhang T."/>
            <person name="Gao T."/>
            <person name="Zhang H."/>
        </authorList>
    </citation>
    <scope>NUCLEOTIDE SEQUENCE</scope>
    <source>
        <strain evidence="1">KEN1</strain>
    </source>
</reference>
<comment type="caution">
    <text evidence="1">The sequence shown here is derived from an EMBL/GenBank/DDBJ whole genome shotgun (WGS) entry which is preliminary data.</text>
</comment>
<evidence type="ECO:0000313" key="1">
    <source>
        <dbReference type="EMBL" id="KAL0406582.1"/>
    </source>
</evidence>
<accession>A0AAW2TQR7</accession>
<dbReference type="EMBL" id="JACGWN010000014">
    <property type="protein sequence ID" value="KAL0406582.1"/>
    <property type="molecule type" value="Genomic_DNA"/>
</dbReference>
<name>A0AAW2TQR7_9LAMI</name>
<protein>
    <submittedName>
        <fullName evidence="1">Mitochondrial protein</fullName>
    </submittedName>
</protein>